<dbReference type="AlphaFoldDB" id="A0AAW1R643"/>
<dbReference type="InterPro" id="IPR011990">
    <property type="entry name" value="TPR-like_helical_dom_sf"/>
</dbReference>
<dbReference type="InterPro" id="IPR019734">
    <property type="entry name" value="TPR_rpt"/>
</dbReference>
<dbReference type="InterPro" id="IPR052004">
    <property type="entry name" value="Dynein_assembly_factor_4"/>
</dbReference>
<evidence type="ECO:0000313" key="4">
    <source>
        <dbReference type="Proteomes" id="UP001489004"/>
    </source>
</evidence>
<dbReference type="PROSITE" id="PS51203">
    <property type="entry name" value="CS"/>
    <property type="match status" value="1"/>
</dbReference>
<proteinExistence type="predicted"/>
<dbReference type="GO" id="GO:0003341">
    <property type="term" value="P:cilium movement"/>
    <property type="evidence" value="ECO:0007669"/>
    <property type="project" value="TreeGrafter"/>
</dbReference>
<dbReference type="Pfam" id="PF04969">
    <property type="entry name" value="CS"/>
    <property type="match status" value="1"/>
</dbReference>
<reference evidence="3 4" key="1">
    <citation type="journal article" date="2024" name="Nat. Commun.">
        <title>Phylogenomics reveals the evolutionary origins of lichenization in chlorophyte algae.</title>
        <authorList>
            <person name="Puginier C."/>
            <person name="Libourel C."/>
            <person name="Otte J."/>
            <person name="Skaloud P."/>
            <person name="Haon M."/>
            <person name="Grisel S."/>
            <person name="Petersen M."/>
            <person name="Berrin J.G."/>
            <person name="Delaux P.M."/>
            <person name="Dal Grande F."/>
            <person name="Keller J."/>
        </authorList>
    </citation>
    <scope>NUCLEOTIDE SEQUENCE [LARGE SCALE GENOMIC DNA]</scope>
    <source>
        <strain evidence="3 4">SAG 2043</strain>
    </source>
</reference>
<dbReference type="PROSITE" id="PS50005">
    <property type="entry name" value="TPR"/>
    <property type="match status" value="1"/>
</dbReference>
<dbReference type="PANTHER" id="PTHR46492:SF1">
    <property type="entry name" value="DYNEIN AXONEMAL ASSEMBLY FACTOR 4"/>
    <property type="match status" value="1"/>
</dbReference>
<name>A0AAW1R643_9CHLO</name>
<evidence type="ECO:0000256" key="1">
    <source>
        <dbReference type="PROSITE-ProRule" id="PRU00339"/>
    </source>
</evidence>
<keyword evidence="1" id="KW-0802">TPR repeat</keyword>
<accession>A0AAW1R643</accession>
<dbReference type="Gene3D" id="1.25.40.10">
    <property type="entry name" value="Tetratricopeptide repeat domain"/>
    <property type="match status" value="2"/>
</dbReference>
<feature type="repeat" description="TPR" evidence="1">
    <location>
        <begin position="412"/>
        <end position="445"/>
    </location>
</feature>
<dbReference type="Pfam" id="PF13181">
    <property type="entry name" value="TPR_8"/>
    <property type="match status" value="1"/>
</dbReference>
<evidence type="ECO:0000259" key="2">
    <source>
        <dbReference type="PROSITE" id="PS51203"/>
    </source>
</evidence>
<dbReference type="InterPro" id="IPR008978">
    <property type="entry name" value="HSP20-like_chaperone"/>
</dbReference>
<evidence type="ECO:0000313" key="3">
    <source>
        <dbReference type="EMBL" id="KAK9829267.1"/>
    </source>
</evidence>
<dbReference type="GO" id="GO:0036159">
    <property type="term" value="P:inner dynein arm assembly"/>
    <property type="evidence" value="ECO:0007669"/>
    <property type="project" value="TreeGrafter"/>
</dbReference>
<dbReference type="InterPro" id="IPR007052">
    <property type="entry name" value="CS_dom"/>
</dbReference>
<dbReference type="Proteomes" id="UP001489004">
    <property type="component" value="Unassembled WGS sequence"/>
</dbReference>
<feature type="domain" description="CS" evidence="2">
    <location>
        <begin position="2"/>
        <end position="86"/>
    </location>
</feature>
<dbReference type="Gene3D" id="2.60.40.790">
    <property type="match status" value="1"/>
</dbReference>
<gene>
    <name evidence="3" type="ORF">WJX72_004865</name>
</gene>
<keyword evidence="4" id="KW-1185">Reference proteome</keyword>
<dbReference type="EMBL" id="JALJOR010000001">
    <property type="protein sequence ID" value="KAK9829267.1"/>
    <property type="molecule type" value="Genomic_DNA"/>
</dbReference>
<sequence length="639" mass="70057">MPVSPKFTWEQTDTTLTVEVALLGCSRAKTHVTATEALIKINAPPYLFHIDLAQTVDDTRSRATLRQKGVTFLLYKKDAGYWPKLEVMGDKAAIVQRRNDSISKAHARVEAARLAELQLLEKAAKDATDRQIELDRRKRQLIEDNKAAELASERARLLNWQAKLGHGPGADGDSESEEDEAAAEAIMPDHPDYHGRGWLPPAPLEGLSGSQHAAIDSMSRAEPVAAPSQGITPAHIWEEADETDELQQSDLDADKENKGAHDAATVTFTPLPPPRHTLEPVLIEFTELETEHLPARETREVELRTYKKQYQDDKALADSLSIAERQPVFLKDKGDKLYQAGSYQGAINAYTRALDIDDCMTACYTNRAACYLKLGNFRECVADCTTALRQSEEAVVEDDSEDAQAQRRRSRMRLLVRRAMAHVELGELQQAAAGYEQAIKAEPANLQLQADLAEVHTCMRPAAAAALRQCGDARFRAQDLAGAVEAYTALLQLPDALPADQQAAVANRSAAYLTMGRYEEAVEDCHRAFQLLTGGCRTASAASACGGDSSGMCEYQLHDFVHKLAAKQVTCDDQQQASLLRLLARHGAALGHLKRYQAASRDLKAAAALHRLRGEDSKAAGLEADSAKLQSMHQPVARA</sequence>
<dbReference type="GO" id="GO:0036158">
    <property type="term" value="P:outer dynein arm assembly"/>
    <property type="evidence" value="ECO:0007669"/>
    <property type="project" value="TreeGrafter"/>
</dbReference>
<protein>
    <recommendedName>
        <fullName evidence="2">CS domain-containing protein</fullName>
    </recommendedName>
</protein>
<dbReference type="PANTHER" id="PTHR46492">
    <property type="entry name" value="DYNEIN ASSEMBLY FACTOR 4, AXONEMAL"/>
    <property type="match status" value="1"/>
</dbReference>
<dbReference type="SUPFAM" id="SSF49764">
    <property type="entry name" value="HSP20-like chaperones"/>
    <property type="match status" value="1"/>
</dbReference>
<organism evidence="3 4">
    <name type="scientific">[Myrmecia] bisecta</name>
    <dbReference type="NCBI Taxonomy" id="41462"/>
    <lineage>
        <taxon>Eukaryota</taxon>
        <taxon>Viridiplantae</taxon>
        <taxon>Chlorophyta</taxon>
        <taxon>core chlorophytes</taxon>
        <taxon>Trebouxiophyceae</taxon>
        <taxon>Trebouxiales</taxon>
        <taxon>Trebouxiaceae</taxon>
        <taxon>Myrmecia</taxon>
    </lineage>
</organism>
<dbReference type="SUPFAM" id="SSF48452">
    <property type="entry name" value="TPR-like"/>
    <property type="match status" value="2"/>
</dbReference>
<dbReference type="SMART" id="SM00028">
    <property type="entry name" value="TPR"/>
    <property type="match status" value="5"/>
</dbReference>
<comment type="caution">
    <text evidence="3">The sequence shown here is derived from an EMBL/GenBank/DDBJ whole genome shotgun (WGS) entry which is preliminary data.</text>
</comment>